<dbReference type="Proteomes" id="UP001576774">
    <property type="component" value="Unassembled WGS sequence"/>
</dbReference>
<keyword evidence="2" id="KW-0560">Oxidoreductase</keyword>
<gene>
    <name evidence="2" type="ORF">ACE1CC_18680</name>
</gene>
<keyword evidence="3" id="KW-1185">Reference proteome</keyword>
<dbReference type="SUPFAM" id="SSF52218">
    <property type="entry name" value="Flavoproteins"/>
    <property type="match status" value="1"/>
</dbReference>
<dbReference type="RefSeq" id="WP_413271938.1">
    <property type="nucleotide sequence ID" value="NZ_JBHFNQ010000143.1"/>
</dbReference>
<dbReference type="PANTHER" id="PTHR30543:SF21">
    <property type="entry name" value="NAD(P)H-DEPENDENT FMN REDUCTASE LOT6"/>
    <property type="match status" value="1"/>
</dbReference>
<sequence>MVKIVGIGGSLREDSYSQLALLLAAQRIEALGAEVEILDLREMNLPFCNGEDEYPDYPDVEKLRNAVQQADGLILATPEYHGSVSGVIKNALDLMSFAQLSDKVTGLISVLGGQSNSNALNDLRVIMRWVHAWVIPEQIAIGQAWKAFTKDGKIVDEKLSQRFDEFAQSLVQNTQKLRKAA</sequence>
<feature type="domain" description="NADPH-dependent FMN reductase-like" evidence="1">
    <location>
        <begin position="2"/>
        <end position="145"/>
    </location>
</feature>
<dbReference type="Pfam" id="PF03358">
    <property type="entry name" value="FMN_red"/>
    <property type="match status" value="1"/>
</dbReference>
<dbReference type="EC" id="1.-.-.-" evidence="2"/>
<organism evidence="2 3">
    <name type="scientific">Floridaenema aerugineum BLCC-F46</name>
    <dbReference type="NCBI Taxonomy" id="3153654"/>
    <lineage>
        <taxon>Bacteria</taxon>
        <taxon>Bacillati</taxon>
        <taxon>Cyanobacteriota</taxon>
        <taxon>Cyanophyceae</taxon>
        <taxon>Oscillatoriophycideae</taxon>
        <taxon>Aerosakkonematales</taxon>
        <taxon>Aerosakkonemataceae</taxon>
        <taxon>Floridanema</taxon>
        <taxon>Floridanema aerugineum</taxon>
    </lineage>
</organism>
<dbReference type="GO" id="GO:0016491">
    <property type="term" value="F:oxidoreductase activity"/>
    <property type="evidence" value="ECO:0007669"/>
    <property type="project" value="UniProtKB-KW"/>
</dbReference>
<dbReference type="PANTHER" id="PTHR30543">
    <property type="entry name" value="CHROMATE REDUCTASE"/>
    <property type="match status" value="1"/>
</dbReference>
<evidence type="ECO:0000259" key="1">
    <source>
        <dbReference type="Pfam" id="PF03358"/>
    </source>
</evidence>
<accession>A0ABV4X7V9</accession>
<evidence type="ECO:0000313" key="3">
    <source>
        <dbReference type="Proteomes" id="UP001576774"/>
    </source>
</evidence>
<dbReference type="InterPro" id="IPR050712">
    <property type="entry name" value="NAD(P)H-dep_reductase"/>
</dbReference>
<dbReference type="EMBL" id="JBHFNQ010000143">
    <property type="protein sequence ID" value="MFB2878881.1"/>
    <property type="molecule type" value="Genomic_DNA"/>
</dbReference>
<comment type="caution">
    <text evidence="2">The sequence shown here is derived from an EMBL/GenBank/DDBJ whole genome shotgun (WGS) entry which is preliminary data.</text>
</comment>
<dbReference type="InterPro" id="IPR029039">
    <property type="entry name" value="Flavoprotein-like_sf"/>
</dbReference>
<name>A0ABV4X7V9_9CYAN</name>
<reference evidence="2 3" key="1">
    <citation type="submission" date="2024-09" db="EMBL/GenBank/DDBJ databases">
        <title>Floridaenema gen nov. (Aerosakkonemataceae, Aerosakkonematales ord. nov., Cyanobacteria) from benthic tropical and subtropical fresh waters, with the description of four new species.</title>
        <authorList>
            <person name="Moretto J.A."/>
            <person name="Berthold D.E."/>
            <person name="Lefler F.W."/>
            <person name="Huang I.-S."/>
            <person name="Laughinghouse H. IV."/>
        </authorList>
    </citation>
    <scope>NUCLEOTIDE SEQUENCE [LARGE SCALE GENOMIC DNA]</scope>
    <source>
        <strain evidence="2 3">BLCC-F46</strain>
    </source>
</reference>
<evidence type="ECO:0000313" key="2">
    <source>
        <dbReference type="EMBL" id="MFB2878881.1"/>
    </source>
</evidence>
<protein>
    <submittedName>
        <fullName evidence="2">NADPH-dependent FMN reductase</fullName>
        <ecNumber evidence="2">1.-.-.-</ecNumber>
    </submittedName>
</protein>
<dbReference type="InterPro" id="IPR005025">
    <property type="entry name" value="FMN_Rdtase-like_dom"/>
</dbReference>
<dbReference type="Gene3D" id="3.40.50.360">
    <property type="match status" value="1"/>
</dbReference>
<proteinExistence type="predicted"/>